<keyword evidence="1" id="KW-0732">Signal</keyword>
<name>A0ABT4AC51_9BACT</name>
<feature type="signal peptide" evidence="1">
    <location>
        <begin position="1"/>
        <end position="25"/>
    </location>
</feature>
<evidence type="ECO:0008006" key="4">
    <source>
        <dbReference type="Google" id="ProtNLM"/>
    </source>
</evidence>
<evidence type="ECO:0000313" key="3">
    <source>
        <dbReference type="Proteomes" id="UP001207654"/>
    </source>
</evidence>
<gene>
    <name evidence="2" type="ORF">OV287_32785</name>
</gene>
<dbReference type="RefSeq" id="WP_267537977.1">
    <property type="nucleotide sequence ID" value="NZ_JAPNKA010000001.1"/>
</dbReference>
<reference evidence="2 3" key="1">
    <citation type="submission" date="2022-11" db="EMBL/GenBank/DDBJ databases">
        <title>Minimal conservation of predation-associated metabolite biosynthetic gene clusters underscores biosynthetic potential of Myxococcota including descriptions for ten novel species: Archangium lansinium sp. nov., Myxococcus landrumus sp. nov., Nannocystis bai.</title>
        <authorList>
            <person name="Ahearne A."/>
            <person name="Stevens C."/>
            <person name="Phillips K."/>
        </authorList>
    </citation>
    <scope>NUCLEOTIDE SEQUENCE [LARGE SCALE GENOMIC DNA]</scope>
    <source>
        <strain evidence="2 3">MIWBW</strain>
    </source>
</reference>
<comment type="caution">
    <text evidence="2">The sequence shown here is derived from an EMBL/GenBank/DDBJ whole genome shotgun (WGS) entry which is preliminary data.</text>
</comment>
<feature type="chain" id="PRO_5045406894" description="Secreted protein" evidence="1">
    <location>
        <begin position="26"/>
        <end position="166"/>
    </location>
</feature>
<dbReference type="Proteomes" id="UP001207654">
    <property type="component" value="Unassembled WGS sequence"/>
</dbReference>
<accession>A0ABT4AC51</accession>
<protein>
    <recommendedName>
        <fullName evidence="4">Secreted protein</fullName>
    </recommendedName>
</protein>
<sequence length="166" mass="17517">MLRSALRPFSVVAGLSFSLALPALAAAPSANIGSLECEGIRELQSLVKEQQSILAQNNAYAVNLTDLIAAGYMPAACPDGSRVSVSGPNFVGGCHFTYGLVSVVNNPQTGDFAFEAVALGVAGTPSAGLELYITRIVSRYHDFTEAYMYRKGVFSEVDLNTCSQAE</sequence>
<evidence type="ECO:0000313" key="2">
    <source>
        <dbReference type="EMBL" id="MCY1079247.1"/>
    </source>
</evidence>
<proteinExistence type="predicted"/>
<keyword evidence="3" id="KW-1185">Reference proteome</keyword>
<dbReference type="EMBL" id="JAPNKA010000001">
    <property type="protein sequence ID" value="MCY1079247.1"/>
    <property type="molecule type" value="Genomic_DNA"/>
</dbReference>
<organism evidence="2 3">
    <name type="scientific">Archangium lansingense</name>
    <dbReference type="NCBI Taxonomy" id="2995310"/>
    <lineage>
        <taxon>Bacteria</taxon>
        <taxon>Pseudomonadati</taxon>
        <taxon>Myxococcota</taxon>
        <taxon>Myxococcia</taxon>
        <taxon>Myxococcales</taxon>
        <taxon>Cystobacterineae</taxon>
        <taxon>Archangiaceae</taxon>
        <taxon>Archangium</taxon>
    </lineage>
</organism>
<evidence type="ECO:0000256" key="1">
    <source>
        <dbReference type="SAM" id="SignalP"/>
    </source>
</evidence>